<protein>
    <submittedName>
        <fullName evidence="6">NAD(P)H-dependent oxidoreductase</fullName>
    </submittedName>
</protein>
<keyword evidence="7" id="KW-1185">Reference proteome</keyword>
<keyword evidence="2" id="KW-0285">Flavoprotein</keyword>
<dbReference type="Proteomes" id="UP001162811">
    <property type="component" value="Unassembled WGS sequence"/>
</dbReference>
<dbReference type="InterPro" id="IPR003680">
    <property type="entry name" value="Flavodoxin_fold"/>
</dbReference>
<comment type="similarity">
    <text evidence="4">Belongs to the oxidoreductase MdaB family.</text>
</comment>
<evidence type="ECO:0000313" key="7">
    <source>
        <dbReference type="Proteomes" id="UP001162811"/>
    </source>
</evidence>
<evidence type="ECO:0000256" key="2">
    <source>
        <dbReference type="ARBA" id="ARBA00022630"/>
    </source>
</evidence>
<evidence type="ECO:0000256" key="3">
    <source>
        <dbReference type="ARBA" id="ARBA00022827"/>
    </source>
</evidence>
<organism evidence="6 7">
    <name type="scientific">Ralstonia soli</name>
    <dbReference type="NCBI Taxonomy" id="2953896"/>
    <lineage>
        <taxon>Bacteria</taxon>
        <taxon>Pseudomonadati</taxon>
        <taxon>Pseudomonadota</taxon>
        <taxon>Betaproteobacteria</taxon>
        <taxon>Burkholderiales</taxon>
        <taxon>Burkholderiaceae</taxon>
        <taxon>Ralstonia</taxon>
    </lineage>
</organism>
<feature type="domain" description="Flavodoxin-like fold" evidence="5">
    <location>
        <begin position="2"/>
        <end position="188"/>
    </location>
</feature>
<evidence type="ECO:0000256" key="4">
    <source>
        <dbReference type="ARBA" id="ARBA00037981"/>
    </source>
</evidence>
<comment type="caution">
    <text evidence="6">The sequence shown here is derived from an EMBL/GenBank/DDBJ whole genome shotgun (WGS) entry which is preliminary data.</text>
</comment>
<gene>
    <name evidence="6" type="ORF">NG900_00135</name>
</gene>
<dbReference type="PANTHER" id="PTHR46305">
    <property type="match status" value="1"/>
</dbReference>
<name>A0ABT1AE53_9RALS</name>
<sequence length="194" mass="22020">MKKVFLINGSQPYAFAPGKLNAALIKKAQDFFLDRGFEVKTTVAHEPYEVPAEVEKFKWADYVIVQMPINWMGTPWLFKKYIDEVFMAGLMGEMSNGDGRSAEAPKKNYGLGGKMTGKYMLSVTANAPKEAFNNPEEKYFAGASEDDVLLPMHLNLKWFGYQALPTFMAYDVMKNPEIENDFERFEAHLKSVFG</sequence>
<dbReference type="Gene3D" id="3.40.50.360">
    <property type="match status" value="1"/>
</dbReference>
<reference evidence="6" key="2">
    <citation type="journal article" date="2023" name="Front. Microbiol.">
        <title>Ralstonia chuxiongensis sp. nov., Ralstonia mojiangensis sp. nov., and Ralstonia soli sp. nov., isolated from tobacco fields, are three novel species in the family Burkholderiaceae.</title>
        <authorList>
            <person name="Lu C.H."/>
            <person name="Zhang Y.Y."/>
            <person name="Jiang N."/>
            <person name="Chen W."/>
            <person name="Shao X."/>
            <person name="Zhao Z.M."/>
            <person name="Lu W.L."/>
            <person name="Hu X."/>
            <person name="Xi Y.X."/>
            <person name="Zou S.Y."/>
            <person name="Wei Q.J."/>
            <person name="Lin Z.L."/>
            <person name="Gong L."/>
            <person name="Gai X.T."/>
            <person name="Zhang L.Q."/>
            <person name="Li J.Y."/>
            <person name="Jin Y."/>
            <person name="Xia Z.Y."/>
        </authorList>
    </citation>
    <scope>NUCLEOTIDE SEQUENCE</scope>
    <source>
        <strain evidence="6">21MJYT02-11</strain>
    </source>
</reference>
<keyword evidence="3" id="KW-0274">FAD</keyword>
<evidence type="ECO:0000313" key="6">
    <source>
        <dbReference type="EMBL" id="MCO5396603.1"/>
    </source>
</evidence>
<reference evidence="6" key="1">
    <citation type="submission" date="2022-06" db="EMBL/GenBank/DDBJ databases">
        <authorList>
            <person name="Lu C.-H."/>
        </authorList>
    </citation>
    <scope>NUCLEOTIDE SEQUENCE</scope>
    <source>
        <strain evidence="6">21MJYT02-11</strain>
    </source>
</reference>
<dbReference type="InterPro" id="IPR052397">
    <property type="entry name" value="NADPH-QR_MdaB"/>
</dbReference>
<dbReference type="PANTHER" id="PTHR46305:SF3">
    <property type="entry name" value="NADPH:QUINONE OXIDOREDUCTASE MDAB"/>
    <property type="match status" value="1"/>
</dbReference>
<dbReference type="EMBL" id="JAMXHT010000001">
    <property type="protein sequence ID" value="MCO5396603.1"/>
    <property type="molecule type" value="Genomic_DNA"/>
</dbReference>
<dbReference type="RefSeq" id="WP_252675545.1">
    <property type="nucleotide sequence ID" value="NZ_JAMXHT010000001.1"/>
</dbReference>
<accession>A0ABT1AE53</accession>
<evidence type="ECO:0000256" key="1">
    <source>
        <dbReference type="ARBA" id="ARBA00001974"/>
    </source>
</evidence>
<evidence type="ECO:0000259" key="5">
    <source>
        <dbReference type="Pfam" id="PF02525"/>
    </source>
</evidence>
<proteinExistence type="inferred from homology"/>
<comment type="cofactor">
    <cofactor evidence="1">
        <name>FAD</name>
        <dbReference type="ChEBI" id="CHEBI:57692"/>
    </cofactor>
</comment>
<dbReference type="Pfam" id="PF02525">
    <property type="entry name" value="Flavodoxin_2"/>
    <property type="match status" value="1"/>
</dbReference>
<dbReference type="SUPFAM" id="SSF52218">
    <property type="entry name" value="Flavoproteins"/>
    <property type="match status" value="1"/>
</dbReference>
<dbReference type="InterPro" id="IPR029039">
    <property type="entry name" value="Flavoprotein-like_sf"/>
</dbReference>